<dbReference type="EMBL" id="BQKE01000004">
    <property type="protein sequence ID" value="GJM64102.1"/>
    <property type="molecule type" value="Genomic_DNA"/>
</dbReference>
<sequence length="65" mass="7713">MSEMDFNKWLVSLLLPEGIWEFFDILNFGEEDGSIIIFLDKKVINQKEYEGLELWARGFNDARKI</sequence>
<comment type="caution">
    <text evidence="1">The sequence shown here is derived from an EMBL/GenBank/DDBJ whole genome shotgun (WGS) entry which is preliminary data.</text>
</comment>
<protein>
    <submittedName>
        <fullName evidence="1">Uncharacterized protein</fullName>
    </submittedName>
</protein>
<evidence type="ECO:0000313" key="1">
    <source>
        <dbReference type="EMBL" id="GJM64102.1"/>
    </source>
</evidence>
<name>A0AAN4W2V3_9BACT</name>
<dbReference type="RefSeq" id="WP_338239187.1">
    <property type="nucleotide sequence ID" value="NZ_BQKE01000004.1"/>
</dbReference>
<organism evidence="1 2">
    <name type="scientific">Persicobacter diffluens</name>
    <dbReference type="NCBI Taxonomy" id="981"/>
    <lineage>
        <taxon>Bacteria</taxon>
        <taxon>Pseudomonadati</taxon>
        <taxon>Bacteroidota</taxon>
        <taxon>Cytophagia</taxon>
        <taxon>Cytophagales</taxon>
        <taxon>Persicobacteraceae</taxon>
        <taxon>Persicobacter</taxon>
    </lineage>
</organism>
<accession>A0AAN4W2V3</accession>
<dbReference type="Proteomes" id="UP001310022">
    <property type="component" value="Unassembled WGS sequence"/>
</dbReference>
<gene>
    <name evidence="1" type="ORF">PEDI_46540</name>
</gene>
<reference evidence="1 2" key="1">
    <citation type="submission" date="2021-12" db="EMBL/GenBank/DDBJ databases">
        <title>Genome sequencing of bacteria with rrn-lacking chromosome and rrn-plasmid.</title>
        <authorList>
            <person name="Anda M."/>
            <person name="Iwasaki W."/>
        </authorList>
    </citation>
    <scope>NUCLEOTIDE SEQUENCE [LARGE SCALE GENOMIC DNA]</scope>
    <source>
        <strain evidence="1 2">NBRC 15940</strain>
    </source>
</reference>
<keyword evidence="2" id="KW-1185">Reference proteome</keyword>
<evidence type="ECO:0000313" key="2">
    <source>
        <dbReference type="Proteomes" id="UP001310022"/>
    </source>
</evidence>
<proteinExistence type="predicted"/>
<dbReference type="AlphaFoldDB" id="A0AAN4W2V3"/>